<sequence length="355" mass="39297">MSFGLFQFQFHIPAIDLDRLGAFTTGTGRRFVRLSEALRSRRSPWAEDVARRGGTSNHTSQPARPRGIPQAGAATGGSTQGASAPGQPATTSGGKPPEAVQDKKLARLKDRLKLVLKKGGANKPRCIACDDPVKPSKLVDAPCGHQYCRPCTREMANLAFKDKSMFPLRCCDQEIPAKQVASALKPRGRRVYIAWAFEAATPPAERWYCPSANCRAWISPRYLRSGAKSQKCPYCRTAICPLCRDLAHGQRQCTHDPDLGEILEMARHRHWQRCYNCHSLVERNRGCSHIRCKCGAEFCYMCGRIWATCRCQPIEDDFLNDPAWEEQGGLGRAVVVAAMQQADEEIAAEAVHATV</sequence>
<keyword evidence="7" id="KW-0833">Ubl conjugation pathway</keyword>
<evidence type="ECO:0000256" key="1">
    <source>
        <dbReference type="ARBA" id="ARBA00001798"/>
    </source>
</evidence>
<dbReference type="InterPro" id="IPR044066">
    <property type="entry name" value="TRIAD_supradom"/>
</dbReference>
<feature type="region of interest" description="Disordered" evidence="9">
    <location>
        <begin position="42"/>
        <end position="102"/>
    </location>
</feature>
<keyword evidence="3" id="KW-0808">Transferase</keyword>
<dbReference type="Gene3D" id="3.30.40.10">
    <property type="entry name" value="Zinc/RING finger domain, C3HC4 (zinc finger)"/>
    <property type="match status" value="1"/>
</dbReference>
<protein>
    <recommendedName>
        <fullName evidence="2">RBR-type E3 ubiquitin transferase</fullName>
        <ecNumber evidence="2">2.3.2.31</ecNumber>
    </recommendedName>
</protein>
<keyword evidence="8" id="KW-0862">Zinc</keyword>
<dbReference type="EMBL" id="CDHK01000002">
    <property type="protein sequence ID" value="CEJ55281.1"/>
    <property type="molecule type" value="Genomic_DNA"/>
</dbReference>
<dbReference type="STRING" id="104259.A0A0F7TIF4"/>
<dbReference type="Proteomes" id="UP000042958">
    <property type="component" value="Unassembled WGS sequence"/>
</dbReference>
<dbReference type="CDD" id="cd22584">
    <property type="entry name" value="Rcat_RBR_unk"/>
    <property type="match status" value="1"/>
</dbReference>
<reference evidence="12" key="1">
    <citation type="journal article" date="2015" name="Genome Announc.">
        <title>Draft genome sequence of the fungus Penicillium brasilianum MG11.</title>
        <authorList>
            <person name="Horn F."/>
            <person name="Linde J."/>
            <person name="Mattern D.J."/>
            <person name="Walther G."/>
            <person name="Guthke R."/>
            <person name="Brakhage A.A."/>
            <person name="Valiante V."/>
        </authorList>
    </citation>
    <scope>NUCLEOTIDE SEQUENCE [LARGE SCALE GENOMIC DNA]</scope>
    <source>
        <strain evidence="12">MG11</strain>
    </source>
</reference>
<evidence type="ECO:0000256" key="5">
    <source>
        <dbReference type="ARBA" id="ARBA00022737"/>
    </source>
</evidence>
<name>A0A0F7TIF4_PENBI</name>
<evidence type="ECO:0000256" key="6">
    <source>
        <dbReference type="ARBA" id="ARBA00022771"/>
    </source>
</evidence>
<dbReference type="AlphaFoldDB" id="A0A0F7TIF4"/>
<gene>
    <name evidence="11" type="ORF">PMG11_01547</name>
</gene>
<dbReference type="SUPFAM" id="SSF57850">
    <property type="entry name" value="RING/U-box"/>
    <property type="match status" value="2"/>
</dbReference>
<dbReference type="PANTHER" id="PTHR11685">
    <property type="entry name" value="RBR FAMILY RING FINGER AND IBR DOMAIN-CONTAINING"/>
    <property type="match status" value="1"/>
</dbReference>
<organism evidence="11 12">
    <name type="scientific">Penicillium brasilianum</name>
    <dbReference type="NCBI Taxonomy" id="104259"/>
    <lineage>
        <taxon>Eukaryota</taxon>
        <taxon>Fungi</taxon>
        <taxon>Dikarya</taxon>
        <taxon>Ascomycota</taxon>
        <taxon>Pezizomycotina</taxon>
        <taxon>Eurotiomycetes</taxon>
        <taxon>Eurotiomycetidae</taxon>
        <taxon>Eurotiales</taxon>
        <taxon>Aspergillaceae</taxon>
        <taxon>Penicillium</taxon>
    </lineage>
</organism>
<evidence type="ECO:0000259" key="10">
    <source>
        <dbReference type="PROSITE" id="PS51873"/>
    </source>
</evidence>
<dbReference type="OrthoDB" id="9977870at2759"/>
<proteinExistence type="predicted"/>
<accession>A0A0F7TIF4</accession>
<evidence type="ECO:0000256" key="8">
    <source>
        <dbReference type="ARBA" id="ARBA00022833"/>
    </source>
</evidence>
<dbReference type="CDD" id="cd20335">
    <property type="entry name" value="BRcat_RBR"/>
    <property type="match status" value="1"/>
</dbReference>
<keyword evidence="5" id="KW-0677">Repeat</keyword>
<evidence type="ECO:0000313" key="11">
    <source>
        <dbReference type="EMBL" id="CEJ55281.1"/>
    </source>
</evidence>
<evidence type="ECO:0000256" key="2">
    <source>
        <dbReference type="ARBA" id="ARBA00012251"/>
    </source>
</evidence>
<dbReference type="GO" id="GO:0016567">
    <property type="term" value="P:protein ubiquitination"/>
    <property type="evidence" value="ECO:0007669"/>
    <property type="project" value="InterPro"/>
</dbReference>
<comment type="catalytic activity">
    <reaction evidence="1">
        <text>[E2 ubiquitin-conjugating enzyme]-S-ubiquitinyl-L-cysteine + [acceptor protein]-L-lysine = [E2 ubiquitin-conjugating enzyme]-L-cysteine + [acceptor protein]-N(6)-ubiquitinyl-L-lysine.</text>
        <dbReference type="EC" id="2.3.2.31"/>
    </reaction>
</comment>
<keyword evidence="4" id="KW-0479">Metal-binding</keyword>
<dbReference type="GO" id="GO:0061630">
    <property type="term" value="F:ubiquitin protein ligase activity"/>
    <property type="evidence" value="ECO:0007669"/>
    <property type="project" value="UniProtKB-EC"/>
</dbReference>
<evidence type="ECO:0000313" key="12">
    <source>
        <dbReference type="Proteomes" id="UP000042958"/>
    </source>
</evidence>
<evidence type="ECO:0000256" key="4">
    <source>
        <dbReference type="ARBA" id="ARBA00022723"/>
    </source>
</evidence>
<dbReference type="Pfam" id="PF01485">
    <property type="entry name" value="IBR"/>
    <property type="match status" value="1"/>
</dbReference>
<evidence type="ECO:0000256" key="7">
    <source>
        <dbReference type="ARBA" id="ARBA00022786"/>
    </source>
</evidence>
<dbReference type="InterPro" id="IPR031127">
    <property type="entry name" value="E3_UB_ligase_RBR"/>
</dbReference>
<keyword evidence="6" id="KW-0863">Zinc-finger</keyword>
<feature type="domain" description="RING-type" evidence="10">
    <location>
        <begin position="122"/>
        <end position="315"/>
    </location>
</feature>
<dbReference type="EC" id="2.3.2.31" evidence="2"/>
<evidence type="ECO:0000256" key="9">
    <source>
        <dbReference type="SAM" id="MobiDB-lite"/>
    </source>
</evidence>
<dbReference type="InterPro" id="IPR002867">
    <property type="entry name" value="IBR_dom"/>
</dbReference>
<feature type="compositionally biased region" description="Basic and acidic residues" evidence="9">
    <location>
        <begin position="42"/>
        <end position="51"/>
    </location>
</feature>
<dbReference type="Gene3D" id="1.20.120.1750">
    <property type="match status" value="1"/>
</dbReference>
<keyword evidence="12" id="KW-1185">Reference proteome</keyword>
<dbReference type="GO" id="GO:0008270">
    <property type="term" value="F:zinc ion binding"/>
    <property type="evidence" value="ECO:0007669"/>
    <property type="project" value="UniProtKB-KW"/>
</dbReference>
<dbReference type="InterPro" id="IPR013083">
    <property type="entry name" value="Znf_RING/FYVE/PHD"/>
</dbReference>
<dbReference type="PROSITE" id="PS51873">
    <property type="entry name" value="TRIAD"/>
    <property type="match status" value="1"/>
</dbReference>
<evidence type="ECO:0000256" key="3">
    <source>
        <dbReference type="ARBA" id="ARBA00022679"/>
    </source>
</evidence>